<dbReference type="InterPro" id="IPR051139">
    <property type="entry name" value="Mediator_complx_sub13"/>
</dbReference>
<dbReference type="GO" id="GO:0045944">
    <property type="term" value="P:positive regulation of transcription by RNA polymerase II"/>
    <property type="evidence" value="ECO:0007669"/>
    <property type="project" value="TreeGrafter"/>
</dbReference>
<proteinExistence type="inferred from homology"/>
<comment type="caution">
    <text evidence="13">The sequence shown here is derived from an EMBL/GenBank/DDBJ whole genome shotgun (WGS) entry which is preliminary data.</text>
</comment>
<feature type="domain" description="Mediator complex subunit Med13 C-terminal" evidence="11">
    <location>
        <begin position="396"/>
        <end position="763"/>
    </location>
</feature>
<dbReference type="InterPro" id="IPR009401">
    <property type="entry name" value="Med13_C"/>
</dbReference>
<dbReference type="PANTHER" id="PTHR48249">
    <property type="entry name" value="MEDIATOR OF RNA POLYMERASE II TRANSCRIPTION SUBUNIT 13"/>
    <property type="match status" value="1"/>
</dbReference>
<evidence type="ECO:0000313" key="13">
    <source>
        <dbReference type="EMBL" id="GIZ02985.1"/>
    </source>
</evidence>
<comment type="subcellular location">
    <subcellularLocation>
        <location evidence="1 9">Nucleus</location>
    </subcellularLocation>
</comment>
<evidence type="ECO:0000256" key="4">
    <source>
        <dbReference type="ARBA" id="ARBA00022491"/>
    </source>
</evidence>
<evidence type="ECO:0000259" key="12">
    <source>
        <dbReference type="Pfam" id="PF18296"/>
    </source>
</evidence>
<evidence type="ECO:0000259" key="11">
    <source>
        <dbReference type="Pfam" id="PF06333"/>
    </source>
</evidence>
<evidence type="ECO:0000256" key="1">
    <source>
        <dbReference type="ARBA" id="ARBA00004123"/>
    </source>
</evidence>
<keyword evidence="5 9" id="KW-0805">Transcription regulation</keyword>
<dbReference type="GO" id="GO:0003713">
    <property type="term" value="F:transcription coactivator activity"/>
    <property type="evidence" value="ECO:0007669"/>
    <property type="project" value="TreeGrafter"/>
</dbReference>
<name>A0AAV4Y7J8_CAEEX</name>
<keyword evidence="7 9" id="KW-0804">Transcription</keyword>
<evidence type="ECO:0000256" key="3">
    <source>
        <dbReference type="ARBA" id="ARBA00019618"/>
    </source>
</evidence>
<dbReference type="AlphaFoldDB" id="A0AAV4Y7J8"/>
<evidence type="ECO:0000256" key="8">
    <source>
        <dbReference type="ARBA" id="ARBA00023242"/>
    </source>
</evidence>
<keyword evidence="8 9" id="KW-0539">Nucleus</keyword>
<dbReference type="PANTHER" id="PTHR48249:SF3">
    <property type="entry name" value="MEDIATOR OF RNA POLYMERASE II TRANSCRIPTION SUBUNIT 13"/>
    <property type="match status" value="1"/>
</dbReference>
<dbReference type="Pfam" id="PF06333">
    <property type="entry name" value="Med13_C"/>
    <property type="match status" value="1"/>
</dbReference>
<feature type="region of interest" description="Disordered" evidence="10">
    <location>
        <begin position="602"/>
        <end position="650"/>
    </location>
</feature>
<evidence type="ECO:0000256" key="10">
    <source>
        <dbReference type="SAM" id="MobiDB-lite"/>
    </source>
</evidence>
<organism evidence="13 14">
    <name type="scientific">Caerostris extrusa</name>
    <name type="common">Bark spider</name>
    <name type="synonym">Caerostris bankana</name>
    <dbReference type="NCBI Taxonomy" id="172846"/>
    <lineage>
        <taxon>Eukaryota</taxon>
        <taxon>Metazoa</taxon>
        <taxon>Ecdysozoa</taxon>
        <taxon>Arthropoda</taxon>
        <taxon>Chelicerata</taxon>
        <taxon>Arachnida</taxon>
        <taxon>Araneae</taxon>
        <taxon>Araneomorphae</taxon>
        <taxon>Entelegynae</taxon>
        <taxon>Araneoidea</taxon>
        <taxon>Araneidae</taxon>
        <taxon>Caerostris</taxon>
    </lineage>
</organism>
<feature type="domain" description="MID" evidence="12">
    <location>
        <begin position="100"/>
        <end position="356"/>
    </location>
</feature>
<dbReference type="InterPro" id="IPR041285">
    <property type="entry name" value="MID_MedPIWI"/>
</dbReference>
<protein>
    <recommendedName>
        <fullName evidence="3 9">Mediator of RNA polymerase II transcription subunit 13</fullName>
    </recommendedName>
</protein>
<comment type="similarity">
    <text evidence="2 9">Belongs to the Mediator complex subunit 13 family.</text>
</comment>
<feature type="compositionally biased region" description="Polar residues" evidence="10">
    <location>
        <begin position="245"/>
        <end position="267"/>
    </location>
</feature>
<dbReference type="EMBL" id="BPLR01018884">
    <property type="protein sequence ID" value="GIZ02985.1"/>
    <property type="molecule type" value="Genomic_DNA"/>
</dbReference>
<comment type="function">
    <text evidence="9">Component of the Mediator complex, a coactivator involved in regulated transcription of nearly all RNA polymerase II-dependent genes. Mediator functions as a bridge to convey information from gene-specific regulatory proteins to the basal RNA polymerase II transcription machinery. Mediator is recruited to promoters by direct interactions with regulatory proteins and serves as a scaffold for the assembly of a functional preinitiation complex with RNA polymerase II and the general transcription factors.</text>
</comment>
<feature type="region of interest" description="Disordered" evidence="10">
    <location>
        <begin position="243"/>
        <end position="267"/>
    </location>
</feature>
<reference evidence="13 14" key="1">
    <citation type="submission" date="2021-06" db="EMBL/GenBank/DDBJ databases">
        <title>Caerostris extrusa draft genome.</title>
        <authorList>
            <person name="Kono N."/>
            <person name="Arakawa K."/>
        </authorList>
    </citation>
    <scope>NUCLEOTIDE SEQUENCE [LARGE SCALE GENOMIC DNA]</scope>
</reference>
<evidence type="ECO:0000256" key="7">
    <source>
        <dbReference type="ARBA" id="ARBA00023163"/>
    </source>
</evidence>
<comment type="subunit">
    <text evidence="9">Component of the Mediator complex.</text>
</comment>
<keyword evidence="4 9" id="KW-0678">Repressor</keyword>
<keyword evidence="6 9" id="KW-0010">Activator</keyword>
<sequence length="774" mass="87016">MNNNKMDENLKSSCLHKWPYLAAKVPVSNLEVVHLLRSLQPVLQEAVQQKTLAGRGTEDQCEPQPIPSILVGYDKDWVALSPFALKYWDKLLLEPYTNSRDIAYVVVAPDSDCVLNPIKKYFKELSTIYELCKLGRHCPITKVLRDGIMRVGKGTAKKLADEPVDEWFNLVEMDPLQLTFSNTTIFDSSLIDSPPVLKPPDKPLSVASPRTAVGENQEKDQPSFKKLNQEILFFSFNRYQKIEPTGNSSSDQPSVSTANSDSTDMEDNQQTPTVVIYLVEPFTHGSADADVYRLASLGLLRSYTHMLQFLPEHIKNNIHLQVVTLDSILSLGRMENSERRKDQLKALAFSVFSQCHQMYMHQSIAKSLTGFGPAAAQDVFLKNRDARHCMLSPPPSKVFTLAPQKDKQTELGEMFGDRREKSSILYCTYCLTEDQRWLVASCTDDKGDSLQTCCISIEVPNRTRRKKVSVRRLALNKLLDFIVEVLSKCLHTWRLVISRLGRLGHGELRDWATLLSRKSLLRYSRQLRDLCHQCAVLGPPDTPAILSACLSSQLQLLHSHHKLHSNKSTSTPLSTTLADDDIFQALNDDDIAVGNDINDLFRWTESPPQSPGASPRRDSISQPGSPSCGLGGRHSPFHHGPNRGSGHLPMDTIEEPLQLLQQPLALGYYVSTAKTGPLPKWFWSTCPQLQNSALLIHSPFVQQSSDDLLHANPHTRNYHPLDSNLTTDVLRYVLEGYNSLSWLSLDPSTHDRRSCLPVHIQVLMQLYQAVEALI</sequence>
<evidence type="ECO:0000256" key="6">
    <source>
        <dbReference type="ARBA" id="ARBA00023159"/>
    </source>
</evidence>
<keyword evidence="14" id="KW-1185">Reference proteome</keyword>
<gene>
    <name evidence="13" type="primary">Med13</name>
    <name evidence="13" type="ORF">CEXT_51841</name>
</gene>
<evidence type="ECO:0000313" key="14">
    <source>
        <dbReference type="Proteomes" id="UP001054945"/>
    </source>
</evidence>
<dbReference type="Proteomes" id="UP001054945">
    <property type="component" value="Unassembled WGS sequence"/>
</dbReference>
<evidence type="ECO:0000256" key="5">
    <source>
        <dbReference type="ARBA" id="ARBA00023015"/>
    </source>
</evidence>
<dbReference type="Pfam" id="PF18296">
    <property type="entry name" value="MID_MedPIWI"/>
    <property type="match status" value="1"/>
</dbReference>
<feature type="region of interest" description="Disordered" evidence="10">
    <location>
        <begin position="192"/>
        <end position="222"/>
    </location>
</feature>
<evidence type="ECO:0000256" key="2">
    <source>
        <dbReference type="ARBA" id="ARBA00009354"/>
    </source>
</evidence>
<evidence type="ECO:0000256" key="9">
    <source>
        <dbReference type="RuleBase" id="RU364134"/>
    </source>
</evidence>
<accession>A0AAV4Y7J8</accession>
<dbReference type="GO" id="GO:0016592">
    <property type="term" value="C:mediator complex"/>
    <property type="evidence" value="ECO:0007669"/>
    <property type="project" value="InterPro"/>
</dbReference>